<dbReference type="EMBL" id="JAINUG010000227">
    <property type="protein sequence ID" value="KAJ8386515.1"/>
    <property type="molecule type" value="Genomic_DNA"/>
</dbReference>
<dbReference type="Proteomes" id="UP001221898">
    <property type="component" value="Unassembled WGS sequence"/>
</dbReference>
<sequence>MTLGSWPYRPWECGRIRLGLIVAIDLEGLSQSSRPSDLPSLCEWGCEPAEVTRRPQQGHTDGAPGHP</sequence>
<evidence type="ECO:0000313" key="2">
    <source>
        <dbReference type="Proteomes" id="UP001221898"/>
    </source>
</evidence>
<reference evidence="1" key="1">
    <citation type="journal article" date="2023" name="Science">
        <title>Genome structures resolve the early diversification of teleost fishes.</title>
        <authorList>
            <person name="Parey E."/>
            <person name="Louis A."/>
            <person name="Montfort J."/>
            <person name="Bouchez O."/>
            <person name="Roques C."/>
            <person name="Iampietro C."/>
            <person name="Lluch J."/>
            <person name="Castinel A."/>
            <person name="Donnadieu C."/>
            <person name="Desvignes T."/>
            <person name="Floi Bucao C."/>
            <person name="Jouanno E."/>
            <person name="Wen M."/>
            <person name="Mejri S."/>
            <person name="Dirks R."/>
            <person name="Jansen H."/>
            <person name="Henkel C."/>
            <person name="Chen W.J."/>
            <person name="Zahm M."/>
            <person name="Cabau C."/>
            <person name="Klopp C."/>
            <person name="Thompson A.W."/>
            <person name="Robinson-Rechavi M."/>
            <person name="Braasch I."/>
            <person name="Lecointre G."/>
            <person name="Bobe J."/>
            <person name="Postlethwait J.H."/>
            <person name="Berthelot C."/>
            <person name="Roest Crollius H."/>
            <person name="Guiguen Y."/>
        </authorList>
    </citation>
    <scope>NUCLEOTIDE SEQUENCE</scope>
    <source>
        <strain evidence="1">NC1722</strain>
    </source>
</reference>
<gene>
    <name evidence="1" type="ORF">AAFF_G00169850</name>
</gene>
<evidence type="ECO:0000313" key="1">
    <source>
        <dbReference type="EMBL" id="KAJ8386515.1"/>
    </source>
</evidence>
<name>A0AAD7RLZ0_9TELE</name>
<organism evidence="1 2">
    <name type="scientific">Aldrovandia affinis</name>
    <dbReference type="NCBI Taxonomy" id="143900"/>
    <lineage>
        <taxon>Eukaryota</taxon>
        <taxon>Metazoa</taxon>
        <taxon>Chordata</taxon>
        <taxon>Craniata</taxon>
        <taxon>Vertebrata</taxon>
        <taxon>Euteleostomi</taxon>
        <taxon>Actinopterygii</taxon>
        <taxon>Neopterygii</taxon>
        <taxon>Teleostei</taxon>
        <taxon>Notacanthiformes</taxon>
        <taxon>Halosauridae</taxon>
        <taxon>Aldrovandia</taxon>
    </lineage>
</organism>
<accession>A0AAD7RLZ0</accession>
<proteinExistence type="predicted"/>
<dbReference type="AlphaFoldDB" id="A0AAD7RLZ0"/>
<keyword evidence="2" id="KW-1185">Reference proteome</keyword>
<protein>
    <submittedName>
        <fullName evidence="1">Uncharacterized protein</fullName>
    </submittedName>
</protein>
<comment type="caution">
    <text evidence="1">The sequence shown here is derived from an EMBL/GenBank/DDBJ whole genome shotgun (WGS) entry which is preliminary data.</text>
</comment>